<accession>A0A5B9QYJ7</accession>
<protein>
    <submittedName>
        <fullName evidence="1">Uncharacterized protein</fullName>
    </submittedName>
</protein>
<dbReference type="EMBL" id="CP042914">
    <property type="protein sequence ID" value="QEG42989.1"/>
    <property type="molecule type" value="Genomic_DNA"/>
</dbReference>
<evidence type="ECO:0000313" key="2">
    <source>
        <dbReference type="Proteomes" id="UP000325286"/>
    </source>
</evidence>
<keyword evidence="2" id="KW-1185">Reference proteome</keyword>
<dbReference type="KEGG" id="rul:UC8_50320"/>
<evidence type="ECO:0000313" key="1">
    <source>
        <dbReference type="EMBL" id="QEG42989.1"/>
    </source>
</evidence>
<reference evidence="1 2" key="1">
    <citation type="submission" date="2019-08" db="EMBL/GenBank/DDBJ databases">
        <title>Deep-cultivation of Planctomycetes and their phenomic and genomic characterization uncovers novel biology.</title>
        <authorList>
            <person name="Wiegand S."/>
            <person name="Jogler M."/>
            <person name="Boedeker C."/>
            <person name="Pinto D."/>
            <person name="Vollmers J."/>
            <person name="Rivas-Marin E."/>
            <person name="Kohn T."/>
            <person name="Peeters S.H."/>
            <person name="Heuer A."/>
            <person name="Rast P."/>
            <person name="Oberbeckmann S."/>
            <person name="Bunk B."/>
            <person name="Jeske O."/>
            <person name="Meyerdierks A."/>
            <person name="Storesund J.E."/>
            <person name="Kallscheuer N."/>
            <person name="Luecker S."/>
            <person name="Lage O.M."/>
            <person name="Pohl T."/>
            <person name="Merkel B.J."/>
            <person name="Hornburger P."/>
            <person name="Mueller R.-W."/>
            <person name="Bruemmer F."/>
            <person name="Labrenz M."/>
            <person name="Spormann A.M."/>
            <person name="Op den Camp H."/>
            <person name="Overmann J."/>
            <person name="Amann R."/>
            <person name="Jetten M.S.M."/>
            <person name="Mascher T."/>
            <person name="Medema M.H."/>
            <person name="Devos D.P."/>
            <person name="Kaster A.-K."/>
            <person name="Ovreas L."/>
            <person name="Rohde M."/>
            <person name="Galperin M.Y."/>
            <person name="Jogler C."/>
        </authorList>
    </citation>
    <scope>NUCLEOTIDE SEQUENCE [LARGE SCALE GENOMIC DNA]</scope>
    <source>
        <strain evidence="1 2">UC8</strain>
    </source>
</reference>
<sequence length="99" mass="10946">MGHKNFGYGNAVNTGVERLPKSQRALHINPGMTLWVVSVPAFVFSLVGTRCDQAALFVDDACKVATGRPSPGRCPLPGFAAARRRKHFCRHLRKAFPRR</sequence>
<organism evidence="1 2">
    <name type="scientific">Roseimaritima ulvae</name>
    <dbReference type="NCBI Taxonomy" id="980254"/>
    <lineage>
        <taxon>Bacteria</taxon>
        <taxon>Pseudomonadati</taxon>
        <taxon>Planctomycetota</taxon>
        <taxon>Planctomycetia</taxon>
        <taxon>Pirellulales</taxon>
        <taxon>Pirellulaceae</taxon>
        <taxon>Roseimaritima</taxon>
    </lineage>
</organism>
<gene>
    <name evidence="1" type="ORF">UC8_50320</name>
</gene>
<proteinExistence type="predicted"/>
<name>A0A5B9QYJ7_9BACT</name>
<dbReference type="Proteomes" id="UP000325286">
    <property type="component" value="Chromosome"/>
</dbReference>
<dbReference type="AlphaFoldDB" id="A0A5B9QYJ7"/>